<accession>A0A0F9WCK6</accession>
<organism evidence="1">
    <name type="scientific">marine sediment metagenome</name>
    <dbReference type="NCBI Taxonomy" id="412755"/>
    <lineage>
        <taxon>unclassified sequences</taxon>
        <taxon>metagenomes</taxon>
        <taxon>ecological metagenomes</taxon>
    </lineage>
</organism>
<protein>
    <recommendedName>
        <fullName evidence="2">dATP/dGTP diphosphohydrolase N-terminal domain-containing protein</fullName>
    </recommendedName>
</protein>
<sequence>MERKKVYELIDGERDYQDEKWLKFFGCPRPEIDCDHSAADWLGYIRYTAHKADETLYFLNKGDTLAHIRKIAALCVACMEHNETEPRKDSNGSTNNT</sequence>
<reference evidence="1" key="1">
    <citation type="journal article" date="2015" name="Nature">
        <title>Complex archaea that bridge the gap between prokaryotes and eukaryotes.</title>
        <authorList>
            <person name="Spang A."/>
            <person name="Saw J.H."/>
            <person name="Jorgensen S.L."/>
            <person name="Zaremba-Niedzwiedzka K."/>
            <person name="Martijn J."/>
            <person name="Lind A.E."/>
            <person name="van Eijk R."/>
            <person name="Schleper C."/>
            <person name="Guy L."/>
            <person name="Ettema T.J."/>
        </authorList>
    </citation>
    <scope>NUCLEOTIDE SEQUENCE</scope>
</reference>
<name>A0A0F9WCK6_9ZZZZ</name>
<dbReference type="AlphaFoldDB" id="A0A0F9WCK6"/>
<evidence type="ECO:0000313" key="1">
    <source>
        <dbReference type="EMBL" id="KKN75923.1"/>
    </source>
</evidence>
<gene>
    <name evidence="1" type="ORF">LCGC14_0376310</name>
</gene>
<dbReference type="EMBL" id="LAZR01000302">
    <property type="protein sequence ID" value="KKN75923.1"/>
    <property type="molecule type" value="Genomic_DNA"/>
</dbReference>
<comment type="caution">
    <text evidence="1">The sequence shown here is derived from an EMBL/GenBank/DDBJ whole genome shotgun (WGS) entry which is preliminary data.</text>
</comment>
<evidence type="ECO:0008006" key="2">
    <source>
        <dbReference type="Google" id="ProtNLM"/>
    </source>
</evidence>
<proteinExistence type="predicted"/>